<dbReference type="InterPro" id="IPR000421">
    <property type="entry name" value="FA58C"/>
</dbReference>
<dbReference type="PROSITE" id="PS51257">
    <property type="entry name" value="PROKAR_LIPOPROTEIN"/>
    <property type="match status" value="1"/>
</dbReference>
<evidence type="ECO:0000313" key="3">
    <source>
        <dbReference type="Proteomes" id="UP000324575"/>
    </source>
</evidence>
<reference evidence="2 3" key="1">
    <citation type="submission" date="2019-03" db="EMBL/GenBank/DDBJ databases">
        <title>Single cell metagenomics reveals metabolic interactions within the superorganism composed of flagellate Streblomastix strix and complex community of Bacteroidetes bacteria on its surface.</title>
        <authorList>
            <person name="Treitli S.C."/>
            <person name="Kolisko M."/>
            <person name="Husnik F."/>
            <person name="Keeling P."/>
            <person name="Hampl V."/>
        </authorList>
    </citation>
    <scope>NUCLEOTIDE SEQUENCE [LARGE SCALE GENOMIC DNA]</scope>
    <source>
        <strain evidence="2">St1</strain>
    </source>
</reference>
<dbReference type="Pfam" id="PF16389">
    <property type="entry name" value="DUF4998"/>
    <property type="match status" value="1"/>
</dbReference>
<evidence type="ECO:0000259" key="1">
    <source>
        <dbReference type="PROSITE" id="PS50022"/>
    </source>
</evidence>
<sequence>MKKTINILSILVVVFGLVACDNMMDVHQEYLEGGETVYMPRPNSVEFLAGKNRVVTRIIFYNSPNVKTVDIYWNNRQDSLITPVTLSTGLDIIEVPIPNLDEKSYTFTVWATDAYGNHSLPTEGFGTAYGEMFQRSLVNQPVWRLSITEDAGLITWSTTVDHLVRNEIRYLTQDGDSTMATSLAGVTGTLPNAKTSSQFRYRSVFIPETNAVDTFFVDWTKYENAFPEMILIDKKNFRVLAVSDQHSEGGGMHMVIDDNFNTYWHSQYSPNVNPPHWLTMDLGKSREIVRIEIYRRMYNASSKDTKTVEFFVGDEPDANATTWKSIGSIQFPDVGGDNMRILDVGPDVNTDGRYLKLLLPDSWRTPFIQISEIYIYSK</sequence>
<dbReference type="AlphaFoldDB" id="A0A5M8NYA6"/>
<dbReference type="SUPFAM" id="SSF49785">
    <property type="entry name" value="Galactose-binding domain-like"/>
    <property type="match status" value="1"/>
</dbReference>
<organism evidence="2 3">
    <name type="scientific">Candidatus Ordinivivax streblomastigis</name>
    <dbReference type="NCBI Taxonomy" id="2540710"/>
    <lineage>
        <taxon>Bacteria</taxon>
        <taxon>Pseudomonadati</taxon>
        <taxon>Bacteroidota</taxon>
        <taxon>Bacteroidia</taxon>
        <taxon>Bacteroidales</taxon>
        <taxon>Candidatus Ordinivivax</taxon>
    </lineage>
</organism>
<dbReference type="InterPro" id="IPR008979">
    <property type="entry name" value="Galactose-bd-like_sf"/>
</dbReference>
<dbReference type="Proteomes" id="UP000324575">
    <property type="component" value="Unassembled WGS sequence"/>
</dbReference>
<dbReference type="Pfam" id="PF00754">
    <property type="entry name" value="F5_F8_type_C"/>
    <property type="match status" value="1"/>
</dbReference>
<dbReference type="EMBL" id="SNRX01000083">
    <property type="protein sequence ID" value="KAA6300429.1"/>
    <property type="molecule type" value="Genomic_DNA"/>
</dbReference>
<proteinExistence type="predicted"/>
<name>A0A5M8NYA6_9BACT</name>
<comment type="caution">
    <text evidence="2">The sequence shown here is derived from an EMBL/GenBank/DDBJ whole genome shotgun (WGS) entry which is preliminary data.</text>
</comment>
<dbReference type="PROSITE" id="PS50022">
    <property type="entry name" value="FA58C_3"/>
    <property type="match status" value="1"/>
</dbReference>
<gene>
    <name evidence="2" type="ORF">EZS26_003422</name>
</gene>
<protein>
    <recommendedName>
        <fullName evidence="1">F5/8 type C domain-containing protein</fullName>
    </recommendedName>
</protein>
<feature type="domain" description="F5/8 type C" evidence="1">
    <location>
        <begin position="224"/>
        <end position="376"/>
    </location>
</feature>
<accession>A0A5M8NYA6</accession>
<dbReference type="Gene3D" id="2.60.120.260">
    <property type="entry name" value="Galactose-binding domain-like"/>
    <property type="match status" value="1"/>
</dbReference>
<evidence type="ECO:0000313" key="2">
    <source>
        <dbReference type="EMBL" id="KAA6300429.1"/>
    </source>
</evidence>